<dbReference type="AlphaFoldDB" id="A0AAF0XV01"/>
<gene>
    <name evidence="3" type="ORF">DCAR_0934301</name>
</gene>
<reference evidence="3" key="2">
    <citation type="submission" date="2022-03" db="EMBL/GenBank/DDBJ databases">
        <title>Draft title - Genomic analysis of global carrot germplasm unveils the trajectory of domestication and the origin of high carotenoid orange carrot.</title>
        <authorList>
            <person name="Iorizzo M."/>
            <person name="Ellison S."/>
            <person name="Senalik D."/>
            <person name="Macko-Podgorni A."/>
            <person name="Grzebelus D."/>
            <person name="Bostan H."/>
            <person name="Rolling W."/>
            <person name="Curaba J."/>
            <person name="Simon P."/>
        </authorList>
    </citation>
    <scope>NUCLEOTIDE SEQUENCE</scope>
    <source>
        <tissue evidence="3">Leaf</tissue>
    </source>
</reference>
<keyword evidence="1" id="KW-0863">Zinc-finger</keyword>
<feature type="domain" description="SWIM-type" evidence="2">
    <location>
        <begin position="245"/>
        <end position="281"/>
    </location>
</feature>
<keyword evidence="4" id="KW-1185">Reference proteome</keyword>
<evidence type="ECO:0000313" key="3">
    <source>
        <dbReference type="EMBL" id="WOH14778.1"/>
    </source>
</evidence>
<name>A0AAF0XV01_DAUCS</name>
<accession>A0AAF0XV01</accession>
<dbReference type="PROSITE" id="PS50966">
    <property type="entry name" value="ZF_SWIM"/>
    <property type="match status" value="1"/>
</dbReference>
<dbReference type="InterPro" id="IPR018289">
    <property type="entry name" value="MULE_transposase_dom"/>
</dbReference>
<evidence type="ECO:0000256" key="1">
    <source>
        <dbReference type="PROSITE-ProRule" id="PRU00325"/>
    </source>
</evidence>
<dbReference type="Pfam" id="PF10551">
    <property type="entry name" value="MULE"/>
    <property type="match status" value="1"/>
</dbReference>
<keyword evidence="1" id="KW-0479">Metal-binding</keyword>
<evidence type="ECO:0000313" key="4">
    <source>
        <dbReference type="Proteomes" id="UP000077755"/>
    </source>
</evidence>
<dbReference type="GO" id="GO:0008270">
    <property type="term" value="F:zinc ion binding"/>
    <property type="evidence" value="ECO:0007669"/>
    <property type="project" value="UniProtKB-KW"/>
</dbReference>
<dbReference type="PANTHER" id="PTHR47718">
    <property type="entry name" value="OS01G0519700 PROTEIN"/>
    <property type="match status" value="1"/>
</dbReference>
<proteinExistence type="predicted"/>
<keyword evidence="1" id="KW-0862">Zinc</keyword>
<dbReference type="PANTHER" id="PTHR47718:SF17">
    <property type="entry name" value="PROTEIN FAR1-RELATED SEQUENCE 5-LIKE"/>
    <property type="match status" value="1"/>
</dbReference>
<dbReference type="InterPro" id="IPR007527">
    <property type="entry name" value="Znf_SWIM"/>
</dbReference>
<evidence type="ECO:0000259" key="2">
    <source>
        <dbReference type="PROSITE" id="PS50966"/>
    </source>
</evidence>
<sequence>MRLFWADGINRKSYEVFGDVVSFDATYRTNKYGMVFVPLIGIDNHWKSTTFAGALLESESAESFKWLCNSMKSILGREPKCIITDQCPAMKVALEIVFPLVKHRLCMWHFMKKFPSKLGSLFCAESAFMDRLNKFVWSDHTSPLDFEEGWNEVISDFNLSGNKWLTELYDIRHSWIPAYFNDEPITLSNKEIEKDAAQHYTRVMFYKIHEEIMGFSGDISIMDLKMVDSVKTVVIKDPQNKSNLFEVSINLETHDLECSCKLFTRVGYLCSHAFFYLGISGIHIIPRQYVMNRWLKKAVERFSTLELGEISDPLSGEESRRKKLQECWFIFQSCVSEASSDQGQINYHYDSLKVISEQMKISKKSAGYCLIPDMVENLIGSKIVEDVTVLPPNQSNNKGCRKRMVNPAEKSLGGKKRTIRQYQFCNTQAYHDSRNCPEKKKRRNIRNSSRR</sequence>
<dbReference type="Proteomes" id="UP000077755">
    <property type="component" value="Chromosome 9"/>
</dbReference>
<protein>
    <recommendedName>
        <fullName evidence="2">SWIM-type domain-containing protein</fullName>
    </recommendedName>
</protein>
<organism evidence="3 4">
    <name type="scientific">Daucus carota subsp. sativus</name>
    <name type="common">Carrot</name>
    <dbReference type="NCBI Taxonomy" id="79200"/>
    <lineage>
        <taxon>Eukaryota</taxon>
        <taxon>Viridiplantae</taxon>
        <taxon>Streptophyta</taxon>
        <taxon>Embryophyta</taxon>
        <taxon>Tracheophyta</taxon>
        <taxon>Spermatophyta</taxon>
        <taxon>Magnoliopsida</taxon>
        <taxon>eudicotyledons</taxon>
        <taxon>Gunneridae</taxon>
        <taxon>Pentapetalae</taxon>
        <taxon>asterids</taxon>
        <taxon>campanulids</taxon>
        <taxon>Apiales</taxon>
        <taxon>Apiaceae</taxon>
        <taxon>Apioideae</taxon>
        <taxon>Scandiceae</taxon>
        <taxon>Daucinae</taxon>
        <taxon>Daucus</taxon>
        <taxon>Daucus sect. Daucus</taxon>
    </lineage>
</organism>
<dbReference type="EMBL" id="CP093351">
    <property type="protein sequence ID" value="WOH14778.1"/>
    <property type="molecule type" value="Genomic_DNA"/>
</dbReference>
<reference evidence="3" key="1">
    <citation type="journal article" date="2016" name="Nat. Genet.">
        <title>A high-quality carrot genome assembly provides new insights into carotenoid accumulation and asterid genome evolution.</title>
        <authorList>
            <person name="Iorizzo M."/>
            <person name="Ellison S."/>
            <person name="Senalik D."/>
            <person name="Zeng P."/>
            <person name="Satapoomin P."/>
            <person name="Huang J."/>
            <person name="Bowman M."/>
            <person name="Iovene M."/>
            <person name="Sanseverino W."/>
            <person name="Cavagnaro P."/>
            <person name="Yildiz M."/>
            <person name="Macko-Podgorni A."/>
            <person name="Moranska E."/>
            <person name="Grzebelus E."/>
            <person name="Grzebelus D."/>
            <person name="Ashrafi H."/>
            <person name="Zheng Z."/>
            <person name="Cheng S."/>
            <person name="Spooner D."/>
            <person name="Van Deynze A."/>
            <person name="Simon P."/>
        </authorList>
    </citation>
    <scope>NUCLEOTIDE SEQUENCE</scope>
    <source>
        <tissue evidence="3">Leaf</tissue>
    </source>
</reference>